<proteinExistence type="predicted"/>
<accession>A0A2D6YGR4</accession>
<organism evidence="1 2">
    <name type="scientific">SAR324 cluster bacterium</name>
    <dbReference type="NCBI Taxonomy" id="2024889"/>
    <lineage>
        <taxon>Bacteria</taxon>
        <taxon>Deltaproteobacteria</taxon>
        <taxon>SAR324 cluster</taxon>
    </lineage>
</organism>
<sequence>MNVQKPTALDNKLTVSMHPTQTAVKTERPFQQQMQQALNSVDNFGKDVDSVLDSLHSSANLQAEVRQARSMYERAMEVQQSLQKLYRHLRSVESA</sequence>
<dbReference type="AlphaFoldDB" id="A0A2D6YGR4"/>
<name>A0A2D6YGR4_9DELT</name>
<evidence type="ECO:0000313" key="1">
    <source>
        <dbReference type="EMBL" id="MAH62359.1"/>
    </source>
</evidence>
<protein>
    <recommendedName>
        <fullName evidence="3">Flagellar hook-basal body complex protein FliE</fullName>
    </recommendedName>
</protein>
<evidence type="ECO:0008006" key="3">
    <source>
        <dbReference type="Google" id="ProtNLM"/>
    </source>
</evidence>
<reference evidence="2" key="1">
    <citation type="submission" date="2017-09" db="EMBL/GenBank/DDBJ databases">
        <title>The Reconstruction of 2,631 Draft Metagenome-Assembled Genomes from the Global Oceans.</title>
        <authorList>
            <person name="Tully B.J."/>
            <person name="Graham E.D."/>
            <person name="Heidelberg J.F."/>
        </authorList>
    </citation>
    <scope>NUCLEOTIDE SEQUENCE [LARGE SCALE GENOMIC DNA]</scope>
</reference>
<gene>
    <name evidence="1" type="ORF">CMN54_02685</name>
</gene>
<dbReference type="Proteomes" id="UP000226525">
    <property type="component" value="Unassembled WGS sequence"/>
</dbReference>
<comment type="caution">
    <text evidence="1">The sequence shown here is derived from an EMBL/GenBank/DDBJ whole genome shotgun (WGS) entry which is preliminary data.</text>
</comment>
<evidence type="ECO:0000313" key="2">
    <source>
        <dbReference type="Proteomes" id="UP000226525"/>
    </source>
</evidence>
<dbReference type="EMBL" id="NZEX01000026">
    <property type="protein sequence ID" value="MAH62359.1"/>
    <property type="molecule type" value="Genomic_DNA"/>
</dbReference>